<name>A0ABP9S243_9MICC</name>
<organism evidence="2 3">
    <name type="scientific">Arthrobacter gyeryongensis</name>
    <dbReference type="NCBI Taxonomy" id="1650592"/>
    <lineage>
        <taxon>Bacteria</taxon>
        <taxon>Bacillati</taxon>
        <taxon>Actinomycetota</taxon>
        <taxon>Actinomycetes</taxon>
        <taxon>Micrococcales</taxon>
        <taxon>Micrococcaceae</taxon>
        <taxon>Arthrobacter</taxon>
    </lineage>
</organism>
<sequence length="308" mass="31523">MQQWIIVLWELSPLILGGVVAVAVRLVARRHGTPLSGRAGVLAAIGGLVPVVVSGLYSVVGVTPQVLAAMGLDVGRGVQEAQFLIPLAAGLVALAVLCVPGRRSPSASAAGIARRTAFTFLSSGWTVALMAIVVVTVALSLAAGLASVPDQAGNYTMLTVQIGTMRVGTTIYGWYYSIPAMFLLMVLIGTAWAGLALVARPPLGDAREQDVAVRRTRSRNIAALSTGAIAFHLAAILGSLTGTSRLGGGLATDAGVINVGSPFAALGSFLSASSFVAMSFGAVLCLSVVLTAVPWTARVRQHTIKTAP</sequence>
<feature type="transmembrane region" description="Helical" evidence="1">
    <location>
        <begin position="6"/>
        <end position="28"/>
    </location>
</feature>
<keyword evidence="1" id="KW-0812">Transmembrane</keyword>
<protein>
    <recommendedName>
        <fullName evidence="4">Integral membrane protein</fullName>
    </recommendedName>
</protein>
<feature type="transmembrane region" description="Helical" evidence="1">
    <location>
        <begin position="40"/>
        <end position="61"/>
    </location>
</feature>
<evidence type="ECO:0008006" key="4">
    <source>
        <dbReference type="Google" id="ProtNLM"/>
    </source>
</evidence>
<feature type="transmembrane region" description="Helical" evidence="1">
    <location>
        <begin position="275"/>
        <end position="295"/>
    </location>
</feature>
<evidence type="ECO:0000256" key="1">
    <source>
        <dbReference type="SAM" id="Phobius"/>
    </source>
</evidence>
<reference evidence="3" key="1">
    <citation type="journal article" date="2019" name="Int. J. Syst. Evol. Microbiol.">
        <title>The Global Catalogue of Microorganisms (GCM) 10K type strain sequencing project: providing services to taxonomists for standard genome sequencing and annotation.</title>
        <authorList>
            <consortium name="The Broad Institute Genomics Platform"/>
            <consortium name="The Broad Institute Genome Sequencing Center for Infectious Disease"/>
            <person name="Wu L."/>
            <person name="Ma J."/>
        </authorList>
    </citation>
    <scope>NUCLEOTIDE SEQUENCE [LARGE SCALE GENOMIC DNA]</scope>
    <source>
        <strain evidence="3">JCM 18514</strain>
    </source>
</reference>
<keyword evidence="1" id="KW-0472">Membrane</keyword>
<proteinExistence type="predicted"/>
<feature type="transmembrane region" description="Helical" evidence="1">
    <location>
        <begin position="220"/>
        <end position="240"/>
    </location>
</feature>
<accession>A0ABP9S243</accession>
<keyword evidence="3" id="KW-1185">Reference proteome</keyword>
<evidence type="ECO:0000313" key="3">
    <source>
        <dbReference type="Proteomes" id="UP001500200"/>
    </source>
</evidence>
<feature type="transmembrane region" description="Helical" evidence="1">
    <location>
        <begin position="174"/>
        <end position="199"/>
    </location>
</feature>
<dbReference type="Proteomes" id="UP001500200">
    <property type="component" value="Unassembled WGS sequence"/>
</dbReference>
<feature type="transmembrane region" description="Helical" evidence="1">
    <location>
        <begin position="120"/>
        <end position="148"/>
    </location>
</feature>
<comment type="caution">
    <text evidence="2">The sequence shown here is derived from an EMBL/GenBank/DDBJ whole genome shotgun (WGS) entry which is preliminary data.</text>
</comment>
<evidence type="ECO:0000313" key="2">
    <source>
        <dbReference type="EMBL" id="GAA5189542.1"/>
    </source>
</evidence>
<dbReference type="EMBL" id="BAABKK010000003">
    <property type="protein sequence ID" value="GAA5189542.1"/>
    <property type="molecule type" value="Genomic_DNA"/>
</dbReference>
<keyword evidence="1" id="KW-1133">Transmembrane helix</keyword>
<feature type="transmembrane region" description="Helical" evidence="1">
    <location>
        <begin position="81"/>
        <end position="99"/>
    </location>
</feature>
<gene>
    <name evidence="2" type="ORF">GCM10023346_04370</name>
</gene>
<dbReference type="RefSeq" id="WP_345447611.1">
    <property type="nucleotide sequence ID" value="NZ_BAABKK010000003.1"/>
</dbReference>